<feature type="compositionally biased region" description="Low complexity" evidence="3">
    <location>
        <begin position="187"/>
        <end position="200"/>
    </location>
</feature>
<dbReference type="InterPro" id="IPR051407">
    <property type="entry name" value="Bact_OM_lipoprot/Surf_antigen"/>
</dbReference>
<dbReference type="PANTHER" id="PTHR35603:SF2">
    <property type="entry name" value="OUTER MEMBRANE LIPOPROTEIN"/>
    <property type="match status" value="1"/>
</dbReference>
<evidence type="ECO:0000256" key="3">
    <source>
        <dbReference type="SAM" id="MobiDB-lite"/>
    </source>
</evidence>
<keyword evidence="6" id="KW-0449">Lipoprotein</keyword>
<evidence type="ECO:0000256" key="4">
    <source>
        <dbReference type="SAM" id="Phobius"/>
    </source>
</evidence>
<dbReference type="GO" id="GO:0019867">
    <property type="term" value="C:outer membrane"/>
    <property type="evidence" value="ECO:0007669"/>
    <property type="project" value="InterPro"/>
</dbReference>
<dbReference type="InterPro" id="IPR008816">
    <property type="entry name" value="Gly_zipper_2TM_dom"/>
</dbReference>
<keyword evidence="4" id="KW-1133">Transmembrane helix</keyword>
<evidence type="ECO:0000313" key="6">
    <source>
        <dbReference type="EMBL" id="OIQ91259.1"/>
    </source>
</evidence>
<evidence type="ECO:0000259" key="5">
    <source>
        <dbReference type="Pfam" id="PF05433"/>
    </source>
</evidence>
<proteinExistence type="predicted"/>
<feature type="region of interest" description="Disordered" evidence="3">
    <location>
        <begin position="147"/>
        <end position="206"/>
    </location>
</feature>
<dbReference type="EMBL" id="MLJW01000265">
    <property type="protein sequence ID" value="OIQ91259.1"/>
    <property type="molecule type" value="Genomic_DNA"/>
</dbReference>
<evidence type="ECO:0000256" key="1">
    <source>
        <dbReference type="ARBA" id="ARBA00004370"/>
    </source>
</evidence>
<feature type="domain" description="Glycine zipper 2TM" evidence="5">
    <location>
        <begin position="228"/>
        <end position="268"/>
    </location>
</feature>
<comment type="subcellular location">
    <subcellularLocation>
        <location evidence="1">Membrane</location>
    </subcellularLocation>
</comment>
<accession>A0A1J5RP31</accession>
<dbReference type="AlphaFoldDB" id="A0A1J5RP31"/>
<keyword evidence="2 4" id="KW-0472">Membrane</keyword>
<dbReference type="Pfam" id="PF05433">
    <property type="entry name" value="Rick_17kDa_Anti"/>
    <property type="match status" value="1"/>
</dbReference>
<feature type="transmembrane region" description="Helical" evidence="4">
    <location>
        <begin position="76"/>
        <end position="96"/>
    </location>
</feature>
<name>A0A1J5RP31_9ZZZZ</name>
<dbReference type="PANTHER" id="PTHR35603">
    <property type="match status" value="1"/>
</dbReference>
<reference evidence="6" key="1">
    <citation type="submission" date="2016-10" db="EMBL/GenBank/DDBJ databases">
        <title>Sequence of Gallionella enrichment culture.</title>
        <authorList>
            <person name="Poehlein A."/>
            <person name="Muehling M."/>
            <person name="Daniel R."/>
        </authorList>
    </citation>
    <scope>NUCLEOTIDE SEQUENCE</scope>
</reference>
<evidence type="ECO:0000256" key="2">
    <source>
        <dbReference type="ARBA" id="ARBA00023136"/>
    </source>
</evidence>
<keyword evidence="4" id="KW-0812">Transmembrane</keyword>
<feature type="compositionally biased region" description="Polar residues" evidence="3">
    <location>
        <begin position="152"/>
        <end position="162"/>
    </location>
</feature>
<sequence length="315" mass="31528">MRNALRRKIFAAMQGLPECGLVIHCGVCSLNGRQFWADLVHLRTKMLTPSAPLLWIAMQNSLPPQSSSGSSIPKGAWIAGGIFGAIIVVLLAAVLYKLSVPAAPTAGPQAAGMGASAAMPSGAALGGGNNPQSAVAVTGANPAAPGAAQFAPLQSSTGQAKAQPSHRVAAGERREQSAQSTTERSGAPQTFAPQPVQAQAPQPPACASCGTVVAVTPVQEQGQANGVGAVVGGLVGGLLGNQIGGGNGRTAATVVGAVGGGFAGNEVQKRMNAHTVYRVEVRMDDGQVRTTTLGAAPPVGQRVQFSANGGLNPIQ</sequence>
<organism evidence="6">
    <name type="scientific">mine drainage metagenome</name>
    <dbReference type="NCBI Taxonomy" id="410659"/>
    <lineage>
        <taxon>unclassified sequences</taxon>
        <taxon>metagenomes</taxon>
        <taxon>ecological metagenomes</taxon>
    </lineage>
</organism>
<protein>
    <submittedName>
        <fullName evidence="6">Outer membrane lipoprotein SlyB</fullName>
    </submittedName>
</protein>
<comment type="caution">
    <text evidence="6">The sequence shown here is derived from an EMBL/GenBank/DDBJ whole genome shotgun (WGS) entry which is preliminary data.</text>
</comment>
<gene>
    <name evidence="6" type="primary">slyB_2</name>
    <name evidence="6" type="ORF">GALL_268560</name>
</gene>